<reference evidence="1 2" key="1">
    <citation type="journal article" date="2016" name="DNA Res.">
        <title>Genome sequence of Aspergillus luchuensis NBRC 4314.</title>
        <authorList>
            <person name="Yamada O."/>
            <person name="Machida M."/>
            <person name="Hosoyama A."/>
            <person name="Goto M."/>
            <person name="Takahashi T."/>
            <person name="Futagami T."/>
            <person name="Yamagata Y."/>
            <person name="Takeuchi M."/>
            <person name="Kobayashi T."/>
            <person name="Koike H."/>
            <person name="Abe K."/>
            <person name="Asai K."/>
            <person name="Arita M."/>
            <person name="Fujita N."/>
            <person name="Fukuda K."/>
            <person name="Higa K."/>
            <person name="Horikawa H."/>
            <person name="Ishikawa T."/>
            <person name="Jinno K."/>
            <person name="Kato Y."/>
            <person name="Kirimura K."/>
            <person name="Mizutani O."/>
            <person name="Nakasone K."/>
            <person name="Sano M."/>
            <person name="Shiraishi Y."/>
            <person name="Tsukahara M."/>
            <person name="Gomi K."/>
        </authorList>
    </citation>
    <scope>NUCLEOTIDE SEQUENCE [LARGE SCALE GENOMIC DNA]</scope>
    <source>
        <strain evidence="1 2">RIB 2604</strain>
    </source>
</reference>
<evidence type="ECO:0000313" key="2">
    <source>
        <dbReference type="Proteomes" id="UP000075230"/>
    </source>
</evidence>
<dbReference type="GO" id="GO:0016757">
    <property type="term" value="F:glycosyltransferase activity"/>
    <property type="evidence" value="ECO:0007669"/>
    <property type="project" value="UniProtKB-KW"/>
</dbReference>
<reference evidence="2" key="2">
    <citation type="submission" date="2016-02" db="EMBL/GenBank/DDBJ databases">
        <title>Genome sequencing of Aspergillus luchuensis NBRC 4314.</title>
        <authorList>
            <person name="Yamada O."/>
        </authorList>
    </citation>
    <scope>NUCLEOTIDE SEQUENCE [LARGE SCALE GENOMIC DNA]</scope>
    <source>
        <strain evidence="2">RIB 2604</strain>
    </source>
</reference>
<keyword evidence="1" id="KW-0328">Glycosyltransferase</keyword>
<protein>
    <submittedName>
        <fullName evidence="1">Alpha-1,2-mannosyltransferase</fullName>
    </submittedName>
</protein>
<dbReference type="Proteomes" id="UP000075230">
    <property type="component" value="Unassembled WGS sequence"/>
</dbReference>
<evidence type="ECO:0000313" key="1">
    <source>
        <dbReference type="EMBL" id="GAT24431.1"/>
    </source>
</evidence>
<keyword evidence="1" id="KW-0808">Transferase</keyword>
<gene>
    <name evidence="1" type="ORF">RIB2604_01802580</name>
</gene>
<proteinExistence type="predicted"/>
<dbReference type="EMBL" id="BCWF01000018">
    <property type="protein sequence ID" value="GAT24431.1"/>
    <property type="molecule type" value="Genomic_DNA"/>
</dbReference>
<sequence length="64" mass="6904">MACSEPNLRATKHLSAPPGYGTCKPWAPLDFSPCVFLHGRPSDGQEAAADDHPDIIIWGDDPDD</sequence>
<name>A0A146FGK2_ASPKA</name>
<comment type="caution">
    <text evidence="1">The sequence shown here is derived from an EMBL/GenBank/DDBJ whole genome shotgun (WGS) entry which is preliminary data.</text>
</comment>
<dbReference type="AlphaFoldDB" id="A0A146FGK2"/>
<organism evidence="1 2">
    <name type="scientific">Aspergillus kawachii</name>
    <name type="common">White koji mold</name>
    <name type="synonym">Aspergillus awamori var. kawachi</name>
    <dbReference type="NCBI Taxonomy" id="1069201"/>
    <lineage>
        <taxon>Eukaryota</taxon>
        <taxon>Fungi</taxon>
        <taxon>Dikarya</taxon>
        <taxon>Ascomycota</taxon>
        <taxon>Pezizomycotina</taxon>
        <taxon>Eurotiomycetes</taxon>
        <taxon>Eurotiomycetidae</taxon>
        <taxon>Eurotiales</taxon>
        <taxon>Aspergillaceae</taxon>
        <taxon>Aspergillus</taxon>
        <taxon>Aspergillus subgen. Circumdati</taxon>
    </lineage>
</organism>
<accession>A0A146FGK2</accession>